<keyword evidence="7" id="KW-0325">Glycoprotein</keyword>
<name>A0A978V6Z2_ZIZJJ</name>
<evidence type="ECO:0000259" key="9">
    <source>
        <dbReference type="PROSITE" id="PS50927"/>
    </source>
</evidence>
<protein>
    <recommendedName>
        <fullName evidence="9">Bulb-type lectin domain-containing protein</fullName>
    </recommendedName>
</protein>
<evidence type="ECO:0000256" key="2">
    <source>
        <dbReference type="ARBA" id="ARBA00022692"/>
    </source>
</evidence>
<dbReference type="EMBL" id="JAEACU010000006">
    <property type="protein sequence ID" value="KAH7523677.1"/>
    <property type="molecule type" value="Genomic_DNA"/>
</dbReference>
<feature type="chain" id="PRO_5037054849" description="Bulb-type lectin domain-containing protein" evidence="8">
    <location>
        <begin position="21"/>
        <end position="479"/>
    </location>
</feature>
<dbReference type="Gene3D" id="1.10.510.10">
    <property type="entry name" value="Transferase(Phosphotransferase) domain 1"/>
    <property type="match status" value="1"/>
</dbReference>
<keyword evidence="2" id="KW-0812">Transmembrane</keyword>
<dbReference type="GO" id="GO:0016020">
    <property type="term" value="C:membrane"/>
    <property type="evidence" value="ECO:0007669"/>
    <property type="project" value="UniProtKB-SubCell"/>
</dbReference>
<evidence type="ECO:0000313" key="10">
    <source>
        <dbReference type="EMBL" id="KAH7523677.1"/>
    </source>
</evidence>
<sequence>MAVCLLFLLLVFRFFPFTSSTISSLSKGKSLSVENANHVLSSPNGIFAAGFYPVGQNAYCFAVWFNMKSYDGSLTVVWIANRDQPVNGKRSKLSLLKSDNLILTDAGQLPVWATSTSSNSSLRLQLHNSGNLVLHNFEGRSLPLWQSFDSPTHTLLPGQPLSRYIKLVSSRSKTNVSSGYYKLFFDDDNVLRLLFDGPQTSSFYWPDPWMLAEDAGRSRYNDTRIAVFDSRGYFRSSDRVEFTSFDFVLMDAKRFGQYLGKPCQNHVGFTMRVDLTAYAPMILLLVENVLVLLGFQYKFMEDEVTYNCYPKRQFRNGHRSPNFVGTIYVKLPKSAGASSYNNSFNEFKLDCSSSIITEQLDRDYQEKQTTVASKDLLWIACAIGLIEAIRRNPAISLHAVSSEGEAELPEQGRLVTWVRERMKGSLGISEIVDSLTNDTYDRRRIEILIEVALQCVEDDRDARPTMTQVVELLLRGTDQ</sequence>
<dbReference type="Pfam" id="PF01453">
    <property type="entry name" value="B_lectin"/>
    <property type="match status" value="1"/>
</dbReference>
<keyword evidence="3 8" id="KW-0732">Signal</keyword>
<accession>A0A978V6Z2</accession>
<evidence type="ECO:0000256" key="1">
    <source>
        <dbReference type="ARBA" id="ARBA00004167"/>
    </source>
</evidence>
<dbReference type="Proteomes" id="UP000813462">
    <property type="component" value="Unassembled WGS sequence"/>
</dbReference>
<dbReference type="PANTHER" id="PTHR47974">
    <property type="entry name" value="OS07G0415500 PROTEIN"/>
    <property type="match status" value="1"/>
</dbReference>
<dbReference type="InterPro" id="IPR001480">
    <property type="entry name" value="Bulb-type_lectin_dom"/>
</dbReference>
<keyword evidence="6" id="KW-1015">Disulfide bond</keyword>
<dbReference type="PROSITE" id="PS50927">
    <property type="entry name" value="BULB_LECTIN"/>
    <property type="match status" value="1"/>
</dbReference>
<evidence type="ECO:0000256" key="3">
    <source>
        <dbReference type="ARBA" id="ARBA00022729"/>
    </source>
</evidence>
<dbReference type="SMART" id="SM00108">
    <property type="entry name" value="B_lectin"/>
    <property type="match status" value="1"/>
</dbReference>
<comment type="caution">
    <text evidence="10">The sequence shown here is derived from an EMBL/GenBank/DDBJ whole genome shotgun (WGS) entry which is preliminary data.</text>
</comment>
<dbReference type="InterPro" id="IPR036426">
    <property type="entry name" value="Bulb-type_lectin_dom_sf"/>
</dbReference>
<feature type="signal peptide" evidence="8">
    <location>
        <begin position="1"/>
        <end position="20"/>
    </location>
</feature>
<keyword evidence="4" id="KW-1133">Transmembrane helix</keyword>
<dbReference type="Gene3D" id="2.90.10.10">
    <property type="entry name" value="Bulb-type lectin domain"/>
    <property type="match status" value="1"/>
</dbReference>
<comment type="subcellular location">
    <subcellularLocation>
        <location evidence="1">Membrane</location>
        <topology evidence="1">Single-pass membrane protein</topology>
    </subcellularLocation>
</comment>
<evidence type="ECO:0000256" key="7">
    <source>
        <dbReference type="ARBA" id="ARBA00023180"/>
    </source>
</evidence>
<proteinExistence type="predicted"/>
<reference evidence="10" key="1">
    <citation type="journal article" date="2021" name="Front. Plant Sci.">
        <title>Chromosome-Scale Genome Assembly for Chinese Sour Jujube and Insights Into Its Genome Evolution and Domestication Signature.</title>
        <authorList>
            <person name="Shen L.-Y."/>
            <person name="Luo H."/>
            <person name="Wang X.-L."/>
            <person name="Wang X.-M."/>
            <person name="Qiu X.-J."/>
            <person name="Liu H."/>
            <person name="Zhou S.-S."/>
            <person name="Jia K.-H."/>
            <person name="Nie S."/>
            <person name="Bao Y.-T."/>
            <person name="Zhang R.-G."/>
            <person name="Yun Q.-Z."/>
            <person name="Chai Y.-H."/>
            <person name="Lu J.-Y."/>
            <person name="Li Y."/>
            <person name="Zhao S.-W."/>
            <person name="Mao J.-F."/>
            <person name="Jia S.-G."/>
            <person name="Mao Y.-M."/>
        </authorList>
    </citation>
    <scope>NUCLEOTIDE SEQUENCE</scope>
    <source>
        <strain evidence="10">AT0</strain>
        <tissue evidence="10">Leaf</tissue>
    </source>
</reference>
<evidence type="ECO:0000256" key="4">
    <source>
        <dbReference type="ARBA" id="ARBA00022989"/>
    </source>
</evidence>
<dbReference type="AlphaFoldDB" id="A0A978V6Z2"/>
<feature type="domain" description="Bulb-type lectin" evidence="9">
    <location>
        <begin position="16"/>
        <end position="147"/>
    </location>
</feature>
<dbReference type="CDD" id="cd00028">
    <property type="entry name" value="B_lectin"/>
    <property type="match status" value="1"/>
</dbReference>
<dbReference type="PANTHER" id="PTHR47974:SF3">
    <property type="entry name" value="RECEPTOR-LIKE SERINE_THREONINE-PROTEIN KINASE"/>
    <property type="match status" value="1"/>
</dbReference>
<keyword evidence="5" id="KW-0472">Membrane</keyword>
<evidence type="ECO:0000256" key="6">
    <source>
        <dbReference type="ARBA" id="ARBA00023157"/>
    </source>
</evidence>
<evidence type="ECO:0000313" key="11">
    <source>
        <dbReference type="Proteomes" id="UP000813462"/>
    </source>
</evidence>
<gene>
    <name evidence="10" type="ORF">FEM48_Zijuj06G0037200</name>
</gene>
<evidence type="ECO:0000256" key="8">
    <source>
        <dbReference type="SAM" id="SignalP"/>
    </source>
</evidence>
<dbReference type="SUPFAM" id="SSF51110">
    <property type="entry name" value="alpha-D-mannose-specific plant lectins"/>
    <property type="match status" value="1"/>
</dbReference>
<organism evidence="10 11">
    <name type="scientific">Ziziphus jujuba var. spinosa</name>
    <dbReference type="NCBI Taxonomy" id="714518"/>
    <lineage>
        <taxon>Eukaryota</taxon>
        <taxon>Viridiplantae</taxon>
        <taxon>Streptophyta</taxon>
        <taxon>Embryophyta</taxon>
        <taxon>Tracheophyta</taxon>
        <taxon>Spermatophyta</taxon>
        <taxon>Magnoliopsida</taxon>
        <taxon>eudicotyledons</taxon>
        <taxon>Gunneridae</taxon>
        <taxon>Pentapetalae</taxon>
        <taxon>rosids</taxon>
        <taxon>fabids</taxon>
        <taxon>Rosales</taxon>
        <taxon>Rhamnaceae</taxon>
        <taxon>Paliureae</taxon>
        <taxon>Ziziphus</taxon>
    </lineage>
</organism>
<evidence type="ECO:0000256" key="5">
    <source>
        <dbReference type="ARBA" id="ARBA00023136"/>
    </source>
</evidence>